<keyword evidence="2" id="KW-0067">ATP-binding</keyword>
<dbReference type="GO" id="GO:0016887">
    <property type="term" value="F:ATP hydrolysis activity"/>
    <property type="evidence" value="ECO:0007669"/>
    <property type="project" value="InterPro"/>
</dbReference>
<dbReference type="eggNOG" id="COG1132">
    <property type="taxonomic scope" value="Bacteria"/>
</dbReference>
<evidence type="ECO:0000259" key="1">
    <source>
        <dbReference type="Pfam" id="PF00005"/>
    </source>
</evidence>
<comment type="caution">
    <text evidence="2">The sequence shown here is derived from an EMBL/GenBank/DDBJ whole genome shotgun (WGS) entry which is preliminary data.</text>
</comment>
<evidence type="ECO:0000313" key="3">
    <source>
        <dbReference type="Proteomes" id="UP000003438"/>
    </source>
</evidence>
<name>D1PPN0_9FIRM</name>
<dbReference type="Gene3D" id="3.40.50.300">
    <property type="entry name" value="P-loop containing nucleotide triphosphate hydrolases"/>
    <property type="match status" value="1"/>
</dbReference>
<dbReference type="HOGENOM" id="CLU_000604_1_9_9"/>
<dbReference type="Proteomes" id="UP000003438">
    <property type="component" value="Unassembled WGS sequence"/>
</dbReference>
<dbReference type="PANTHER" id="PTHR43394:SF1">
    <property type="entry name" value="ATP-BINDING CASSETTE SUB-FAMILY B MEMBER 10, MITOCHONDRIAL"/>
    <property type="match status" value="1"/>
</dbReference>
<dbReference type="PANTHER" id="PTHR43394">
    <property type="entry name" value="ATP-DEPENDENT PERMEASE MDL1, MITOCHONDRIAL"/>
    <property type="match status" value="1"/>
</dbReference>
<dbReference type="InterPro" id="IPR027417">
    <property type="entry name" value="P-loop_NTPase"/>
</dbReference>
<dbReference type="EMBL" id="ACBY02000027">
    <property type="protein sequence ID" value="EFB75374.1"/>
    <property type="molecule type" value="Genomic_DNA"/>
</dbReference>
<dbReference type="Pfam" id="PF00005">
    <property type="entry name" value="ABC_tran"/>
    <property type="match status" value="1"/>
</dbReference>
<dbReference type="GO" id="GO:0015421">
    <property type="term" value="F:ABC-type oligopeptide transporter activity"/>
    <property type="evidence" value="ECO:0007669"/>
    <property type="project" value="TreeGrafter"/>
</dbReference>
<feature type="domain" description="ABC transporter" evidence="1">
    <location>
        <begin position="6"/>
        <end position="82"/>
    </location>
</feature>
<proteinExistence type="predicted"/>
<dbReference type="STRING" id="411471.SUBVAR_06347"/>
<dbReference type="GO" id="GO:0005524">
    <property type="term" value="F:ATP binding"/>
    <property type="evidence" value="ECO:0007669"/>
    <property type="project" value="UniProtKB-KW"/>
</dbReference>
<gene>
    <name evidence="2" type="ORF">SUBVAR_06347</name>
</gene>
<evidence type="ECO:0000313" key="2">
    <source>
        <dbReference type="EMBL" id="EFB75374.1"/>
    </source>
</evidence>
<dbReference type="AlphaFoldDB" id="D1PPN0"/>
<accession>D1PPN0</accession>
<sequence length="156" mass="17149">MLSGTIRENLLFGVRREVEDAELDEVCGEVGLLDYLRSLPAGYDTQVGEDGSRLSGGQKQKLAAARGMLQNSAYFLMDEGTAAMDARAKDAVWAAVSRLMQGKTTLYVAHDRQTVLKADYVVVMDRGRVADFGPIDRVYETSPYLRQLVGEGGLKR</sequence>
<keyword evidence="3" id="KW-1185">Reference proteome</keyword>
<reference evidence="2" key="1">
    <citation type="submission" date="2009-12" db="EMBL/GenBank/DDBJ databases">
        <authorList>
            <person name="Weinstock G."/>
            <person name="Sodergren E."/>
            <person name="Clifton S."/>
            <person name="Fulton L."/>
            <person name="Fulton B."/>
            <person name="Courtney L."/>
            <person name="Fronick C."/>
            <person name="Harrison M."/>
            <person name="Strong C."/>
            <person name="Farmer C."/>
            <person name="Delahaunty K."/>
            <person name="Markovic C."/>
            <person name="Hall O."/>
            <person name="Minx P."/>
            <person name="Tomlinson C."/>
            <person name="Mitreva M."/>
            <person name="Nelson J."/>
            <person name="Hou S."/>
            <person name="Wollam A."/>
            <person name="Pepin K.H."/>
            <person name="Johnson M."/>
            <person name="Bhonagiri V."/>
            <person name="Nash W.E."/>
            <person name="Warren W."/>
            <person name="Chinwalla A."/>
            <person name="Mardis E.R."/>
            <person name="Wilson R.K."/>
        </authorList>
    </citation>
    <scope>NUCLEOTIDE SEQUENCE [LARGE SCALE GENOMIC DNA]</scope>
    <source>
        <strain evidence="2">DSM 15176</strain>
    </source>
</reference>
<dbReference type="InterPro" id="IPR039421">
    <property type="entry name" value="Type_1_exporter"/>
</dbReference>
<dbReference type="InterPro" id="IPR003439">
    <property type="entry name" value="ABC_transporter-like_ATP-bd"/>
</dbReference>
<dbReference type="SUPFAM" id="SSF52540">
    <property type="entry name" value="P-loop containing nucleoside triphosphate hydrolases"/>
    <property type="match status" value="1"/>
</dbReference>
<keyword evidence="2" id="KW-0547">Nucleotide-binding</keyword>
<protein>
    <submittedName>
        <fullName evidence="2">ABC transporter, ATP-binding protein</fullName>
    </submittedName>
</protein>
<organism evidence="2 3">
    <name type="scientific">Subdoligranulum variabile DSM 15176</name>
    <dbReference type="NCBI Taxonomy" id="411471"/>
    <lineage>
        <taxon>Bacteria</taxon>
        <taxon>Bacillati</taxon>
        <taxon>Bacillota</taxon>
        <taxon>Clostridia</taxon>
        <taxon>Eubacteriales</taxon>
        <taxon>Oscillospiraceae</taxon>
        <taxon>Subdoligranulum</taxon>
    </lineage>
</organism>